<comment type="caution">
    <text evidence="7">The sequence shown here is derived from an EMBL/GenBank/DDBJ whole genome shotgun (WGS) entry which is preliminary data.</text>
</comment>
<dbReference type="GO" id="GO:0030001">
    <property type="term" value="P:metal ion transport"/>
    <property type="evidence" value="ECO:0007669"/>
    <property type="project" value="InterPro"/>
</dbReference>
<feature type="region of interest" description="Disordered" evidence="5">
    <location>
        <begin position="1"/>
        <end position="120"/>
    </location>
</feature>
<feature type="region of interest" description="Disordered" evidence="5">
    <location>
        <begin position="244"/>
        <end position="283"/>
    </location>
</feature>
<dbReference type="PANTHER" id="PTHR13396:SF5">
    <property type="entry name" value="NEDD4 FAMILY INTERACTING PROTEIN"/>
    <property type="match status" value="1"/>
</dbReference>
<dbReference type="GO" id="GO:0005794">
    <property type="term" value="C:Golgi apparatus"/>
    <property type="evidence" value="ECO:0007669"/>
    <property type="project" value="TreeGrafter"/>
</dbReference>
<dbReference type="AlphaFoldDB" id="A0AA40BPX4"/>
<dbReference type="GO" id="GO:0031398">
    <property type="term" value="P:positive regulation of protein ubiquitination"/>
    <property type="evidence" value="ECO:0007669"/>
    <property type="project" value="TreeGrafter"/>
</dbReference>
<dbReference type="GO" id="GO:0005783">
    <property type="term" value="C:endoplasmic reticulum"/>
    <property type="evidence" value="ECO:0007669"/>
    <property type="project" value="TreeGrafter"/>
</dbReference>
<evidence type="ECO:0000256" key="2">
    <source>
        <dbReference type="ARBA" id="ARBA00022692"/>
    </source>
</evidence>
<feature type="compositionally biased region" description="Acidic residues" evidence="5">
    <location>
        <begin position="55"/>
        <end position="69"/>
    </location>
</feature>
<dbReference type="EMBL" id="JAUKUD010000007">
    <property type="protein sequence ID" value="KAK0738173.1"/>
    <property type="molecule type" value="Genomic_DNA"/>
</dbReference>
<keyword evidence="4 6" id="KW-0472">Membrane</keyword>
<dbReference type="Proteomes" id="UP001172155">
    <property type="component" value="Unassembled WGS sequence"/>
</dbReference>
<feature type="transmembrane region" description="Helical" evidence="6">
    <location>
        <begin position="292"/>
        <end position="310"/>
    </location>
</feature>
<sequence length="345" mass="37100">MPRQVNARDDDDFIDSPTEPLPRPTHPIPNSPPPSFRSRASSRERNQLVNPDLADAFDDDSDESDDEGDDRQRLVRGTGGATPNDAASFLSSQTQGTTTRTTSTPATATGSVPTSGRVYGGGIQSDGVFSNLTAKPELGGEEKEELPPSYEEAAADPLPQYWETTLSVPGLGMPDDVYIDGMPVGSLISFGWNALISTTFQLVGFLFTYLLHSTHASKNGSRFGLGITLIHYGFYMNSESDVGPSSDGTMGTSVGGDGFTRPQDPNSHDYNPDNNQPDNNSGGMTGFDSGDWLSYILMIVGWFILIRAVGDYLKAMRHKQLVLQSPDRGLGIPIIAVGESSERVV</sequence>
<organism evidence="7 8">
    <name type="scientific">Schizothecium vesticola</name>
    <dbReference type="NCBI Taxonomy" id="314040"/>
    <lineage>
        <taxon>Eukaryota</taxon>
        <taxon>Fungi</taxon>
        <taxon>Dikarya</taxon>
        <taxon>Ascomycota</taxon>
        <taxon>Pezizomycotina</taxon>
        <taxon>Sordariomycetes</taxon>
        <taxon>Sordariomycetidae</taxon>
        <taxon>Sordariales</taxon>
        <taxon>Schizotheciaceae</taxon>
        <taxon>Schizothecium</taxon>
    </lineage>
</organism>
<reference evidence="7" key="1">
    <citation type="submission" date="2023-06" db="EMBL/GenBank/DDBJ databases">
        <title>Genome-scale phylogeny and comparative genomics of the fungal order Sordariales.</title>
        <authorList>
            <consortium name="Lawrence Berkeley National Laboratory"/>
            <person name="Hensen N."/>
            <person name="Bonometti L."/>
            <person name="Westerberg I."/>
            <person name="Brannstrom I.O."/>
            <person name="Guillou S."/>
            <person name="Cros-Aarteil S."/>
            <person name="Calhoun S."/>
            <person name="Haridas S."/>
            <person name="Kuo A."/>
            <person name="Mondo S."/>
            <person name="Pangilinan J."/>
            <person name="Riley R."/>
            <person name="LaButti K."/>
            <person name="Andreopoulos B."/>
            <person name="Lipzen A."/>
            <person name="Chen C."/>
            <person name="Yanf M."/>
            <person name="Daum C."/>
            <person name="Ng V."/>
            <person name="Clum A."/>
            <person name="Steindorff A."/>
            <person name="Ohm R."/>
            <person name="Martin F."/>
            <person name="Silar P."/>
            <person name="Natvig D."/>
            <person name="Lalanne C."/>
            <person name="Gautier V."/>
            <person name="Ament-velasquez S.L."/>
            <person name="Kruys A."/>
            <person name="Hutchinson M.I."/>
            <person name="Powell A.J."/>
            <person name="Barry K."/>
            <person name="Miller A.N."/>
            <person name="Grigoriev I.V."/>
            <person name="Debuchy R."/>
            <person name="Gladieux P."/>
            <person name="Thoren M.H."/>
            <person name="Johannesson H."/>
        </authorList>
    </citation>
    <scope>NUCLEOTIDE SEQUENCE</scope>
    <source>
        <strain evidence="7">SMH3187-1</strain>
    </source>
</reference>
<keyword evidence="2 6" id="KW-0812">Transmembrane</keyword>
<dbReference type="InterPro" id="IPR019325">
    <property type="entry name" value="NEDD4/Bsd2"/>
</dbReference>
<evidence type="ECO:0000256" key="4">
    <source>
        <dbReference type="ARBA" id="ARBA00023136"/>
    </source>
</evidence>
<feature type="compositionally biased region" description="Low complexity" evidence="5">
    <location>
        <begin position="91"/>
        <end position="115"/>
    </location>
</feature>
<evidence type="ECO:0000313" key="7">
    <source>
        <dbReference type="EMBL" id="KAK0738173.1"/>
    </source>
</evidence>
<comment type="subcellular location">
    <subcellularLocation>
        <location evidence="1">Membrane</location>
        <topology evidence="1">Multi-pass membrane protein</topology>
    </subcellularLocation>
</comment>
<dbReference type="GO" id="GO:0048471">
    <property type="term" value="C:perinuclear region of cytoplasm"/>
    <property type="evidence" value="ECO:0007669"/>
    <property type="project" value="TreeGrafter"/>
</dbReference>
<evidence type="ECO:0000256" key="5">
    <source>
        <dbReference type="SAM" id="MobiDB-lite"/>
    </source>
</evidence>
<proteinExistence type="predicted"/>
<evidence type="ECO:0000313" key="8">
    <source>
        <dbReference type="Proteomes" id="UP001172155"/>
    </source>
</evidence>
<dbReference type="PANTHER" id="PTHR13396">
    <property type="entry name" value="NEDD4 FAMILY INTERACTING PROTEIN 1/2"/>
    <property type="match status" value="1"/>
</dbReference>
<feature type="compositionally biased region" description="Pro residues" evidence="5">
    <location>
        <begin position="19"/>
        <end position="35"/>
    </location>
</feature>
<dbReference type="GO" id="GO:0016020">
    <property type="term" value="C:membrane"/>
    <property type="evidence" value="ECO:0007669"/>
    <property type="project" value="UniProtKB-SubCell"/>
</dbReference>
<evidence type="ECO:0000256" key="6">
    <source>
        <dbReference type="SAM" id="Phobius"/>
    </source>
</evidence>
<gene>
    <name evidence="7" type="ORF">B0T18DRAFT_333963</name>
</gene>
<evidence type="ECO:0000256" key="1">
    <source>
        <dbReference type="ARBA" id="ARBA00004141"/>
    </source>
</evidence>
<dbReference type="CDD" id="cd22212">
    <property type="entry name" value="NDFIP-like"/>
    <property type="match status" value="1"/>
</dbReference>
<keyword evidence="3 6" id="KW-1133">Transmembrane helix</keyword>
<dbReference type="GO" id="GO:0007034">
    <property type="term" value="P:vacuolar transport"/>
    <property type="evidence" value="ECO:0007669"/>
    <property type="project" value="InterPro"/>
</dbReference>
<evidence type="ECO:0000256" key="3">
    <source>
        <dbReference type="ARBA" id="ARBA00022989"/>
    </source>
</evidence>
<feature type="transmembrane region" description="Helical" evidence="6">
    <location>
        <begin position="190"/>
        <end position="211"/>
    </location>
</feature>
<protein>
    <recommendedName>
        <fullName evidence="9">Metal homeostatis protein bsd2</fullName>
    </recommendedName>
</protein>
<dbReference type="Pfam" id="PF10176">
    <property type="entry name" value="NEDD4_Bsd2"/>
    <property type="match status" value="1"/>
</dbReference>
<name>A0AA40BPX4_9PEZI</name>
<evidence type="ECO:0008006" key="9">
    <source>
        <dbReference type="Google" id="ProtNLM"/>
    </source>
</evidence>
<accession>A0AA40BPX4</accession>
<dbReference type="GO" id="GO:0006511">
    <property type="term" value="P:ubiquitin-dependent protein catabolic process"/>
    <property type="evidence" value="ECO:0007669"/>
    <property type="project" value="TreeGrafter"/>
</dbReference>
<keyword evidence="8" id="KW-1185">Reference proteome</keyword>